<gene>
    <name evidence="2" type="ORF">J437_LFUL011897</name>
</gene>
<name>A0A8K0KFC9_LADFU</name>
<dbReference type="AlphaFoldDB" id="A0A8K0KFC9"/>
<dbReference type="InterPro" id="IPR006840">
    <property type="entry name" value="ChaC"/>
</dbReference>
<reference evidence="2" key="2">
    <citation type="submission" date="2017-10" db="EMBL/GenBank/DDBJ databases">
        <title>Ladona fulva Genome sequencing and assembly.</title>
        <authorList>
            <person name="Murali S."/>
            <person name="Richards S."/>
            <person name="Bandaranaike D."/>
            <person name="Bellair M."/>
            <person name="Blankenburg K."/>
            <person name="Chao H."/>
            <person name="Dinh H."/>
            <person name="Doddapaneni H."/>
            <person name="Dugan-Rocha S."/>
            <person name="Elkadiri S."/>
            <person name="Gnanaolivu R."/>
            <person name="Hernandez B."/>
            <person name="Skinner E."/>
            <person name="Javaid M."/>
            <person name="Lee S."/>
            <person name="Li M."/>
            <person name="Ming W."/>
            <person name="Munidasa M."/>
            <person name="Muniz J."/>
            <person name="Nguyen L."/>
            <person name="Hughes D."/>
            <person name="Osuji N."/>
            <person name="Pu L.-L."/>
            <person name="Puazo M."/>
            <person name="Qu C."/>
            <person name="Quiroz J."/>
            <person name="Raj R."/>
            <person name="Weissenberger G."/>
            <person name="Xin Y."/>
            <person name="Zou X."/>
            <person name="Han Y."/>
            <person name="Worley K."/>
            <person name="Muzny D."/>
            <person name="Gibbs R."/>
        </authorList>
    </citation>
    <scope>NUCLEOTIDE SEQUENCE</scope>
    <source>
        <strain evidence="2">Sampled in the wild</strain>
    </source>
</reference>
<dbReference type="GO" id="GO:0006751">
    <property type="term" value="P:glutathione catabolic process"/>
    <property type="evidence" value="ECO:0007669"/>
    <property type="project" value="InterPro"/>
</dbReference>
<dbReference type="GO" id="GO:0061928">
    <property type="term" value="F:glutathione specific gamma-glutamylcyclotransferase activity"/>
    <property type="evidence" value="ECO:0007669"/>
    <property type="project" value="InterPro"/>
</dbReference>
<dbReference type="PANTHER" id="PTHR12192">
    <property type="entry name" value="CATION TRANSPORT PROTEIN CHAC-RELATED"/>
    <property type="match status" value="1"/>
</dbReference>
<evidence type="ECO:0000256" key="1">
    <source>
        <dbReference type="ARBA" id="ARBA00023239"/>
    </source>
</evidence>
<comment type="caution">
    <text evidence="2">The sequence shown here is derived from an EMBL/GenBank/DDBJ whole genome shotgun (WGS) entry which is preliminary data.</text>
</comment>
<keyword evidence="1" id="KW-0456">Lyase</keyword>
<evidence type="ECO:0000313" key="3">
    <source>
        <dbReference type="Proteomes" id="UP000792457"/>
    </source>
</evidence>
<dbReference type="OrthoDB" id="1933483at2759"/>
<protein>
    <recommendedName>
        <fullName evidence="4">Gamma-glutamylcyclotransferase</fullName>
    </recommendedName>
</protein>
<dbReference type="EMBL" id="KZ308639">
    <property type="protein sequence ID" value="KAG8232665.1"/>
    <property type="molecule type" value="Genomic_DNA"/>
</dbReference>
<dbReference type="Pfam" id="PF04752">
    <property type="entry name" value="ChaC"/>
    <property type="match status" value="2"/>
</dbReference>
<dbReference type="PANTHER" id="PTHR12192:SF26">
    <property type="entry name" value="GLUTATHIONE-SPECIFIC GAMMA-GLUTAMYLCYCLOTRANSFERASE 1"/>
    <property type="match status" value="1"/>
</dbReference>
<proteinExistence type="predicted"/>
<evidence type="ECO:0008006" key="4">
    <source>
        <dbReference type="Google" id="ProtNLM"/>
    </source>
</evidence>
<evidence type="ECO:0000313" key="2">
    <source>
        <dbReference type="EMBL" id="KAG8232665.1"/>
    </source>
</evidence>
<reference evidence="2" key="1">
    <citation type="submission" date="2013-04" db="EMBL/GenBank/DDBJ databases">
        <authorList>
            <person name="Qu J."/>
            <person name="Murali S.C."/>
            <person name="Bandaranaike D."/>
            <person name="Bellair M."/>
            <person name="Blankenburg K."/>
            <person name="Chao H."/>
            <person name="Dinh H."/>
            <person name="Doddapaneni H."/>
            <person name="Downs B."/>
            <person name="Dugan-Rocha S."/>
            <person name="Elkadiri S."/>
            <person name="Gnanaolivu R.D."/>
            <person name="Hernandez B."/>
            <person name="Javaid M."/>
            <person name="Jayaseelan J.C."/>
            <person name="Lee S."/>
            <person name="Li M."/>
            <person name="Ming W."/>
            <person name="Munidasa M."/>
            <person name="Muniz J."/>
            <person name="Nguyen L."/>
            <person name="Ongeri F."/>
            <person name="Osuji N."/>
            <person name="Pu L.-L."/>
            <person name="Puazo M."/>
            <person name="Qu C."/>
            <person name="Quiroz J."/>
            <person name="Raj R."/>
            <person name="Weissenberger G."/>
            <person name="Xin Y."/>
            <person name="Zou X."/>
            <person name="Han Y."/>
            <person name="Richards S."/>
            <person name="Worley K."/>
            <person name="Muzny D."/>
            <person name="Gibbs R."/>
        </authorList>
    </citation>
    <scope>NUCLEOTIDE SEQUENCE</scope>
    <source>
        <strain evidence="2">Sampled in the wild</strain>
    </source>
</reference>
<accession>A0A8K0KFC9</accession>
<keyword evidence="3" id="KW-1185">Reference proteome</keyword>
<dbReference type="Proteomes" id="UP000792457">
    <property type="component" value="Unassembled WGS sequence"/>
</dbReference>
<sequence length="252" mass="28364">MLDLEKGVVWGRAFLVTGEAALPYLNQRECKLGGYDTRLVTFYPYDGKSGSQTRKNRSLLKKSLSPSVSTESSLHTMADNSSETDSFALNLLARLRLEEENSKRREPLMTLNDLTAVSLAKFFTSGSDSGYSSPNDEESEERTKPFPVLMYVATEENCHWLGKAPLRAIAEQIAECHGPSGSNADYLLNLARFMRTEFPTVKDDHLFELERLVRERLSECGQRVLAEAGGQVREERKYTSRLPSKKLLCINI</sequence>
<dbReference type="GO" id="GO:0005737">
    <property type="term" value="C:cytoplasm"/>
    <property type="evidence" value="ECO:0007669"/>
    <property type="project" value="TreeGrafter"/>
</dbReference>
<organism evidence="2 3">
    <name type="scientific">Ladona fulva</name>
    <name type="common">Scarce chaser dragonfly</name>
    <name type="synonym">Libellula fulva</name>
    <dbReference type="NCBI Taxonomy" id="123851"/>
    <lineage>
        <taxon>Eukaryota</taxon>
        <taxon>Metazoa</taxon>
        <taxon>Ecdysozoa</taxon>
        <taxon>Arthropoda</taxon>
        <taxon>Hexapoda</taxon>
        <taxon>Insecta</taxon>
        <taxon>Pterygota</taxon>
        <taxon>Palaeoptera</taxon>
        <taxon>Odonata</taxon>
        <taxon>Epiprocta</taxon>
        <taxon>Anisoptera</taxon>
        <taxon>Libelluloidea</taxon>
        <taxon>Libellulidae</taxon>
        <taxon>Ladona</taxon>
    </lineage>
</organism>